<keyword evidence="3" id="KW-1185">Reference proteome</keyword>
<dbReference type="InterPro" id="IPR016181">
    <property type="entry name" value="Acyl_CoA_acyltransferase"/>
</dbReference>
<name>A0A8H3ISD2_9LECA</name>
<feature type="region of interest" description="Disordered" evidence="1">
    <location>
        <begin position="255"/>
        <end position="309"/>
    </location>
</feature>
<accession>A0A8H3ISD2</accession>
<protein>
    <recommendedName>
        <fullName evidence="4">N-acetyltransferase domain-containing protein</fullName>
    </recommendedName>
</protein>
<feature type="compositionally biased region" description="Pro residues" evidence="1">
    <location>
        <begin position="373"/>
        <end position="383"/>
    </location>
</feature>
<dbReference type="AlphaFoldDB" id="A0A8H3ISD2"/>
<reference evidence="2" key="1">
    <citation type="submission" date="2021-03" db="EMBL/GenBank/DDBJ databases">
        <authorList>
            <person name="Tagirdzhanova G."/>
        </authorList>
    </citation>
    <scope>NUCLEOTIDE SEQUENCE</scope>
</reference>
<gene>
    <name evidence="2" type="ORF">IMSHALPRED_006748</name>
</gene>
<dbReference type="Proteomes" id="UP000664534">
    <property type="component" value="Unassembled WGS sequence"/>
</dbReference>
<feature type="region of interest" description="Disordered" evidence="1">
    <location>
        <begin position="368"/>
        <end position="389"/>
    </location>
</feature>
<proteinExistence type="predicted"/>
<evidence type="ECO:0000313" key="3">
    <source>
        <dbReference type="Proteomes" id="UP000664534"/>
    </source>
</evidence>
<dbReference type="SUPFAM" id="SSF55729">
    <property type="entry name" value="Acyl-CoA N-acyltransferases (Nat)"/>
    <property type="match status" value="1"/>
</dbReference>
<comment type="caution">
    <text evidence="2">The sequence shown here is derived from an EMBL/GenBank/DDBJ whole genome shotgun (WGS) entry which is preliminary data.</text>
</comment>
<dbReference type="Gene3D" id="3.40.630.30">
    <property type="match status" value="1"/>
</dbReference>
<sequence>MDRDLDYEVEADLIFVPLDRNEYWRNKPSVDELVRIHYDIYRDDSFARVMYKYPWGRDTITNAIKERSSRKDYEFLLARFTPSNEIMAWIALSFDINGSEAENGAKCEAGLEWTEMCSHILKDWKVKRDGEKSNVWDTIKGASSNLQAKHLPANYCIINTLVIREGYERSGIALALLQYVIDFWGNRVMVGTEWAIWVQAPPVLVELYADNGFEEVGECEVDLGDYGFFSEAELRVPGKYIWKFMVLKEASGLATKKPDLPTKEPDAKRKQDKGKGKEQSREKPDKGKGKEQRLDNLQLDDQGYSEHGPDQTRIWEEAEERMEQIRTQWGRPPFIGEVAYLMKVQDKAEQRGADTTGLERIRERLKNVRCGPPRKPLAHPPQPSVEAPDPLVERLKNLRYGPLKKPLAHPPQRSFEVTDPPEDNYVPTKSEEDLVDLMRKGGVDEEEIEIVKALAFSMSEEATGG</sequence>
<feature type="compositionally biased region" description="Basic and acidic residues" evidence="1">
    <location>
        <begin position="256"/>
        <end position="294"/>
    </location>
</feature>
<evidence type="ECO:0008006" key="4">
    <source>
        <dbReference type="Google" id="ProtNLM"/>
    </source>
</evidence>
<organism evidence="2 3">
    <name type="scientific">Imshaugia aleurites</name>
    <dbReference type="NCBI Taxonomy" id="172621"/>
    <lineage>
        <taxon>Eukaryota</taxon>
        <taxon>Fungi</taxon>
        <taxon>Dikarya</taxon>
        <taxon>Ascomycota</taxon>
        <taxon>Pezizomycotina</taxon>
        <taxon>Lecanoromycetes</taxon>
        <taxon>OSLEUM clade</taxon>
        <taxon>Lecanoromycetidae</taxon>
        <taxon>Lecanorales</taxon>
        <taxon>Lecanorineae</taxon>
        <taxon>Parmeliaceae</taxon>
        <taxon>Imshaugia</taxon>
    </lineage>
</organism>
<evidence type="ECO:0000256" key="1">
    <source>
        <dbReference type="SAM" id="MobiDB-lite"/>
    </source>
</evidence>
<dbReference type="OrthoDB" id="5313763at2759"/>
<evidence type="ECO:0000313" key="2">
    <source>
        <dbReference type="EMBL" id="CAF9925670.1"/>
    </source>
</evidence>
<feature type="region of interest" description="Disordered" evidence="1">
    <location>
        <begin position="402"/>
        <end position="430"/>
    </location>
</feature>
<dbReference type="EMBL" id="CAJPDT010000040">
    <property type="protein sequence ID" value="CAF9925670.1"/>
    <property type="molecule type" value="Genomic_DNA"/>
</dbReference>